<feature type="domain" description="FAD/NAD(P)-binding" evidence="5">
    <location>
        <begin position="372"/>
        <end position="459"/>
    </location>
</feature>
<dbReference type="AlphaFoldDB" id="A0A085WQM6"/>
<dbReference type="GO" id="GO:0016639">
    <property type="term" value="F:oxidoreductase activity, acting on the CH-NH2 group of donors, NAD or NADP as acceptor"/>
    <property type="evidence" value="ECO:0007669"/>
    <property type="project" value="InterPro"/>
</dbReference>
<dbReference type="Pfam" id="PF07992">
    <property type="entry name" value="Pyr_redox_2"/>
    <property type="match status" value="2"/>
</dbReference>
<dbReference type="GO" id="GO:0051536">
    <property type="term" value="F:iron-sulfur cluster binding"/>
    <property type="evidence" value="ECO:0007669"/>
    <property type="project" value="InterPro"/>
</dbReference>
<evidence type="ECO:0000259" key="5">
    <source>
        <dbReference type="Pfam" id="PF07992"/>
    </source>
</evidence>
<comment type="pathway">
    <text evidence="4">Amino-acid biosynthesis.</text>
</comment>
<keyword evidence="2" id="KW-0560">Oxidoreductase</keyword>
<evidence type="ECO:0000256" key="2">
    <source>
        <dbReference type="ARBA" id="ARBA00023002"/>
    </source>
</evidence>
<dbReference type="Proteomes" id="UP000028725">
    <property type="component" value="Unassembled WGS sequence"/>
</dbReference>
<feature type="domain" description="FAD/NAD(P)-binding" evidence="5">
    <location>
        <begin position="145"/>
        <end position="318"/>
    </location>
</feature>
<evidence type="ECO:0000256" key="3">
    <source>
        <dbReference type="ARBA" id="ARBA00023164"/>
    </source>
</evidence>
<dbReference type="SUPFAM" id="SSF46548">
    <property type="entry name" value="alpha-helical ferredoxin"/>
    <property type="match status" value="1"/>
</dbReference>
<comment type="caution">
    <text evidence="7">The sequence shown here is derived from an EMBL/GenBank/DDBJ whole genome shotgun (WGS) entry which is preliminary data.</text>
</comment>
<dbReference type="InterPro" id="IPR051394">
    <property type="entry name" value="Glutamate_Synthase"/>
</dbReference>
<dbReference type="InterPro" id="IPR023753">
    <property type="entry name" value="FAD/NAD-binding_dom"/>
</dbReference>
<protein>
    <submittedName>
        <fullName evidence="7">Glutamate synthase [NADPH] small chain</fullName>
    </submittedName>
</protein>
<dbReference type="InterPro" id="IPR006005">
    <property type="entry name" value="Glut_synth_ssu1"/>
</dbReference>
<accession>A0A085WQM6</accession>
<evidence type="ECO:0000313" key="7">
    <source>
        <dbReference type="EMBL" id="KFE69989.1"/>
    </source>
</evidence>
<evidence type="ECO:0000259" key="6">
    <source>
        <dbReference type="Pfam" id="PF14691"/>
    </source>
</evidence>
<dbReference type="GO" id="GO:0006537">
    <property type="term" value="P:glutamate biosynthetic process"/>
    <property type="evidence" value="ECO:0007669"/>
    <property type="project" value="UniProtKB-KW"/>
</dbReference>
<keyword evidence="3" id="KW-0314">Glutamate biosynthesis</keyword>
<dbReference type="STRING" id="394096.DB31_5031"/>
<dbReference type="SUPFAM" id="SSF51971">
    <property type="entry name" value="Nucleotide-binding domain"/>
    <property type="match status" value="2"/>
</dbReference>
<sequence length="487" mass="52308">MGKPTGFMEWARVPAPKREKKERVNDSREFVLPLAPEEAKQQAGRCMDCGVPFCQQGCPLGNPIPDFNEAVYRGRWKAAFLALSSTNNFPEFTGRLCPAPCEAACVLSIDQHPVTIEQMEKEIAERAFAEGWVQAQPPARRTGKRVAVVGSGPAGLAAAAQLNRAGHSVTVYERDDKAGGLLRYGIPDFKMEKGVLERRLALMEAEGVVFRTGVDVGKEPGFRALREQYDALVLAIGARKPRELEVPGRELAGVVQAMDYLEHQNRVVAGLATLEPRLNAAGKRVLILGGGDTGSDCLGTALRQGAANVTQVELMPTPPMTRSSNNPWPRWPIVFRTSSSQEEGGDRAFGLMTKQLLGSEGQLQKLVAVQVEFQKQADGSTRLVEVPGTEETHEVDLLILAMGFTGPVTAGLQEDLGVRLTPRGAVQVDARFATSVDGVFCAGDANRGASLVVWAISDGREAAKSADAYLSGNASALPTRGRDASFG</sequence>
<dbReference type="PANTHER" id="PTHR43100">
    <property type="entry name" value="GLUTAMATE SYNTHASE [NADPH] SMALL CHAIN"/>
    <property type="match status" value="1"/>
</dbReference>
<dbReference type="InterPro" id="IPR028261">
    <property type="entry name" value="DPD_II"/>
</dbReference>
<dbReference type="RefSeq" id="WP_044184470.1">
    <property type="nucleotide sequence ID" value="NZ_JMCB01000003.1"/>
</dbReference>
<feature type="domain" description="Dihydroprymidine dehydrogenase" evidence="6">
    <location>
        <begin position="25"/>
        <end position="131"/>
    </location>
</feature>
<dbReference type="Gene3D" id="1.10.1060.10">
    <property type="entry name" value="Alpha-helical ferredoxin"/>
    <property type="match status" value="1"/>
</dbReference>
<dbReference type="NCBIfam" id="TIGR01317">
    <property type="entry name" value="GOGAT_sm_gam"/>
    <property type="match status" value="1"/>
</dbReference>
<evidence type="ECO:0000313" key="8">
    <source>
        <dbReference type="Proteomes" id="UP000028725"/>
    </source>
</evidence>
<gene>
    <name evidence="7" type="ORF">DB31_5031</name>
</gene>
<dbReference type="PRINTS" id="PR00419">
    <property type="entry name" value="ADXRDTASE"/>
</dbReference>
<evidence type="ECO:0000256" key="4">
    <source>
        <dbReference type="ARBA" id="ARBA00029440"/>
    </source>
</evidence>
<dbReference type="InterPro" id="IPR036188">
    <property type="entry name" value="FAD/NAD-bd_sf"/>
</dbReference>
<dbReference type="OrthoDB" id="9803192at2"/>
<keyword evidence="8" id="KW-1185">Reference proteome</keyword>
<name>A0A085WQM6_9BACT</name>
<dbReference type="Gene3D" id="3.50.50.60">
    <property type="entry name" value="FAD/NAD(P)-binding domain"/>
    <property type="match status" value="2"/>
</dbReference>
<dbReference type="PANTHER" id="PTHR43100:SF1">
    <property type="entry name" value="GLUTAMATE SYNTHASE [NADPH] SMALL CHAIN"/>
    <property type="match status" value="1"/>
</dbReference>
<organism evidence="7 8">
    <name type="scientific">Hyalangium minutum</name>
    <dbReference type="NCBI Taxonomy" id="394096"/>
    <lineage>
        <taxon>Bacteria</taxon>
        <taxon>Pseudomonadati</taxon>
        <taxon>Myxococcota</taxon>
        <taxon>Myxococcia</taxon>
        <taxon>Myxococcales</taxon>
        <taxon>Cystobacterineae</taxon>
        <taxon>Archangiaceae</taxon>
        <taxon>Hyalangium</taxon>
    </lineage>
</organism>
<dbReference type="InterPro" id="IPR009051">
    <property type="entry name" value="Helical_ferredxn"/>
</dbReference>
<dbReference type="EMBL" id="JMCB01000003">
    <property type="protein sequence ID" value="KFE69989.1"/>
    <property type="molecule type" value="Genomic_DNA"/>
</dbReference>
<reference evidence="7 8" key="1">
    <citation type="submission" date="2014-04" db="EMBL/GenBank/DDBJ databases">
        <title>Genome assembly of Hyalangium minutum DSM 14724.</title>
        <authorList>
            <person name="Sharma G."/>
            <person name="Subramanian S."/>
        </authorList>
    </citation>
    <scope>NUCLEOTIDE SEQUENCE [LARGE SCALE GENOMIC DNA]</scope>
    <source>
        <strain evidence="7 8">DSM 14724</strain>
    </source>
</reference>
<dbReference type="Pfam" id="PF14691">
    <property type="entry name" value="Fer4_20"/>
    <property type="match status" value="1"/>
</dbReference>
<proteinExistence type="predicted"/>
<evidence type="ECO:0000256" key="1">
    <source>
        <dbReference type="ARBA" id="ARBA00022605"/>
    </source>
</evidence>
<dbReference type="PATRIC" id="fig|394096.3.peg.1515"/>
<keyword evidence="1" id="KW-0028">Amino-acid biosynthesis</keyword>